<feature type="non-terminal residue" evidence="10">
    <location>
        <position position="1"/>
    </location>
</feature>
<keyword evidence="4" id="KW-0963">Cytoplasm</keyword>
<evidence type="ECO:0000256" key="1">
    <source>
        <dbReference type="ARBA" id="ARBA00004123"/>
    </source>
</evidence>
<evidence type="ECO:0000256" key="5">
    <source>
        <dbReference type="ARBA" id="ARBA00022737"/>
    </source>
</evidence>
<dbReference type="Gene3D" id="1.25.10.10">
    <property type="entry name" value="Leucine-rich Repeat Variant"/>
    <property type="match status" value="1"/>
</dbReference>
<gene>
    <name evidence="10" type="ORF">MSPICULIGERA_LOCUS25834</name>
</gene>
<keyword evidence="7" id="KW-0539">Nucleus</keyword>
<keyword evidence="6" id="KW-0653">Protein transport</keyword>
<dbReference type="Pfam" id="PF18808">
    <property type="entry name" value="Importin_rep_4"/>
    <property type="match status" value="1"/>
</dbReference>
<evidence type="ECO:0000256" key="6">
    <source>
        <dbReference type="ARBA" id="ARBA00022927"/>
    </source>
</evidence>
<feature type="region of interest" description="Disordered" evidence="8">
    <location>
        <begin position="796"/>
        <end position="824"/>
    </location>
</feature>
<feature type="domain" description="IPO4/5-like TPR repeats" evidence="9">
    <location>
        <begin position="98"/>
        <end position="255"/>
    </location>
</feature>
<sequence length="1074" mass="118767">MAELQQFGALVAQMLDCDNAKRKAAEEQYEQIDHITKITMLFRLYQEKTIRSMALVLTRRLWDYDFEAAWEKLNEAQRDQYLDGIFHATTEETSLPLMKKLADIIAQFGMNLIDDETGAQKCPKIIQFIELCSSSDNPNLKVVAMAILENVPNVFGSDLDKYVPGVKSIFNAGLNHEAGFVRSSAVKAYSAFLCDNEENDKVIKGLVPFIGQVLKICQHIVATEDEDDVPLQSVADLVTTIPKPLGPHINDIITFSLQTVNNAETNEIFRHSALEILASLCEAAPNMVKKRAQAHISPIVQACIFMMTDLNDELEDWLAVDDAEDETEEETAAIGETSLDRIACALGGKAVLEPSLAAVNSLLVDPDWKKRHAAVFVLSTIGEGCQRSMEPKIQPIVEKLIPYLNDPHPRVQYAVCNALGQMSTDFAPHLQKHCHEKVVSALLSCLVRLDCPRVAAHAGAALVNFTEDCPKNIIQPYLPKIMESLEQVLEATFKQLVEKNKKLVLEQVITTVASVADCAQDLFVQYYSRMIGPLKYILQNSEADEYKLLRGKTIECVSLIGLAVGRETFADDGRQIMDMLASTIPNLAPDDPQTSYMISSWTRICKVLGPLFAPYLPIVMPAIMRSVEYSPDLTMVEEEEVDQSDPAWTYQPMGDNKHFGIRTAGLEEKVTACEMLVCYARELKELFAPYVEQVLTQVLKNLKFLFHEGVRSSSAEVLPGLLECCKDQGVEVMLRLWQVYIPALLEAIKAEPELDVLTDQLAAIAQSVDVLGGAIGPAGFQMIAEVLKEQLEGFETRRGEREAKEVDEDADPEEAHDNADEEAESDAAVLSSIADIFHACFKNIGPQFYPYIEPLLDGIVKMIDPARDYTDRQWGVCIVDDLIEFAPQEAHRAQGAFVSRLVAGLKDPYPEVKQAAAYGFGVMALQGGIFTDVCVQALPHLAEMIGAPDSRATNEGTIATENGISAVAKILKHCSGQINPAQAIPLFISWLPTYHDAEESVHIYGLLADLIETNNPDAIHNEAFEEGKEEAEMVKGRLVQILRVVSADHSIVQTCVQQAGLDDAEKATLQKILS</sequence>
<dbReference type="GO" id="GO:0005634">
    <property type="term" value="C:nucleus"/>
    <property type="evidence" value="ECO:0007669"/>
    <property type="project" value="UniProtKB-SubCell"/>
</dbReference>
<accession>A0AA36DKT7</accession>
<dbReference type="Pfam" id="PF25780">
    <property type="entry name" value="TPR_IPO5"/>
    <property type="match status" value="1"/>
</dbReference>
<evidence type="ECO:0000256" key="3">
    <source>
        <dbReference type="ARBA" id="ARBA00022448"/>
    </source>
</evidence>
<dbReference type="SUPFAM" id="SSF48371">
    <property type="entry name" value="ARM repeat"/>
    <property type="match status" value="1"/>
</dbReference>
<dbReference type="InterPro" id="IPR016024">
    <property type="entry name" value="ARM-type_fold"/>
</dbReference>
<evidence type="ECO:0000256" key="8">
    <source>
        <dbReference type="SAM" id="MobiDB-lite"/>
    </source>
</evidence>
<protein>
    <recommendedName>
        <fullName evidence="9">IPO4/5-like TPR repeats domain-containing protein</fullName>
    </recommendedName>
</protein>
<dbReference type="EMBL" id="CATQJA010002710">
    <property type="protein sequence ID" value="CAJ0587881.1"/>
    <property type="molecule type" value="Genomic_DNA"/>
</dbReference>
<dbReference type="InterPro" id="IPR011989">
    <property type="entry name" value="ARM-like"/>
</dbReference>
<keyword evidence="3" id="KW-0813">Transport</keyword>
<evidence type="ECO:0000259" key="9">
    <source>
        <dbReference type="Pfam" id="PF25780"/>
    </source>
</evidence>
<dbReference type="InterPro" id="IPR041389">
    <property type="entry name" value="Importin_rep_6"/>
</dbReference>
<dbReference type="PANTHER" id="PTHR10527">
    <property type="entry name" value="IMPORTIN BETA"/>
    <property type="match status" value="1"/>
</dbReference>
<organism evidence="10 11">
    <name type="scientific">Mesorhabditis spiculigera</name>
    <dbReference type="NCBI Taxonomy" id="96644"/>
    <lineage>
        <taxon>Eukaryota</taxon>
        <taxon>Metazoa</taxon>
        <taxon>Ecdysozoa</taxon>
        <taxon>Nematoda</taxon>
        <taxon>Chromadorea</taxon>
        <taxon>Rhabditida</taxon>
        <taxon>Rhabditina</taxon>
        <taxon>Rhabditomorpha</taxon>
        <taxon>Rhabditoidea</taxon>
        <taxon>Rhabditidae</taxon>
        <taxon>Mesorhabditinae</taxon>
        <taxon>Mesorhabditis</taxon>
    </lineage>
</organism>
<reference evidence="10" key="1">
    <citation type="submission" date="2023-06" db="EMBL/GenBank/DDBJ databases">
        <authorList>
            <person name="Delattre M."/>
        </authorList>
    </citation>
    <scope>NUCLEOTIDE SEQUENCE</scope>
    <source>
        <strain evidence="10">AF72</strain>
    </source>
</reference>
<comment type="subcellular location">
    <subcellularLocation>
        <location evidence="2">Cytoplasm</location>
    </subcellularLocation>
    <subcellularLocation>
        <location evidence="1">Nucleus</location>
    </subcellularLocation>
</comment>
<keyword evidence="11" id="KW-1185">Reference proteome</keyword>
<keyword evidence="5" id="KW-0677">Repeat</keyword>
<proteinExistence type="predicted"/>
<dbReference type="Pfam" id="PF13513">
    <property type="entry name" value="HEAT_EZ"/>
    <property type="match status" value="1"/>
</dbReference>
<dbReference type="AlphaFoldDB" id="A0AA36DKT7"/>
<evidence type="ECO:0000313" key="11">
    <source>
        <dbReference type="Proteomes" id="UP001177023"/>
    </source>
</evidence>
<dbReference type="GO" id="GO:0006606">
    <property type="term" value="P:protein import into nucleus"/>
    <property type="evidence" value="ECO:0007669"/>
    <property type="project" value="InterPro"/>
</dbReference>
<dbReference type="InterPro" id="IPR057672">
    <property type="entry name" value="TPR_IPO4/5"/>
</dbReference>
<name>A0AA36DKT7_9BILA</name>
<evidence type="ECO:0000313" key="10">
    <source>
        <dbReference type="EMBL" id="CAJ0587881.1"/>
    </source>
</evidence>
<dbReference type="GO" id="GO:0005737">
    <property type="term" value="C:cytoplasm"/>
    <property type="evidence" value="ECO:0007669"/>
    <property type="project" value="UniProtKB-SubCell"/>
</dbReference>
<dbReference type="InterPro" id="IPR040122">
    <property type="entry name" value="Importin_beta"/>
</dbReference>
<evidence type="ECO:0000256" key="7">
    <source>
        <dbReference type="ARBA" id="ARBA00023242"/>
    </source>
</evidence>
<dbReference type="Pfam" id="PF18829">
    <property type="entry name" value="Importin_rep_6"/>
    <property type="match status" value="1"/>
</dbReference>
<comment type="caution">
    <text evidence="10">The sequence shown here is derived from an EMBL/GenBank/DDBJ whole genome shotgun (WGS) entry which is preliminary data.</text>
</comment>
<evidence type="ECO:0000256" key="2">
    <source>
        <dbReference type="ARBA" id="ARBA00004496"/>
    </source>
</evidence>
<evidence type="ECO:0000256" key="4">
    <source>
        <dbReference type="ARBA" id="ARBA00022490"/>
    </source>
</evidence>
<dbReference type="Proteomes" id="UP001177023">
    <property type="component" value="Unassembled WGS sequence"/>
</dbReference>
<dbReference type="InterPro" id="IPR041653">
    <property type="entry name" value="Importin_rep_4"/>
</dbReference>